<sequence length="79" mass="8093">MTNNALSVASDGSFGTTAHVQYVLAGDGASTNDVYHLDNGQVLHATPIGQPIPIGSPSSANIDISQLPPGMQIVHIPSQ</sequence>
<organism evidence="1 2">
    <name type="scientific">Dictyocaulus viviparus</name>
    <name type="common">Bovine lungworm</name>
    <dbReference type="NCBI Taxonomy" id="29172"/>
    <lineage>
        <taxon>Eukaryota</taxon>
        <taxon>Metazoa</taxon>
        <taxon>Ecdysozoa</taxon>
        <taxon>Nematoda</taxon>
        <taxon>Chromadorea</taxon>
        <taxon>Rhabditida</taxon>
        <taxon>Rhabditina</taxon>
        <taxon>Rhabditomorpha</taxon>
        <taxon>Strongyloidea</taxon>
        <taxon>Metastrongylidae</taxon>
        <taxon>Dictyocaulus</taxon>
    </lineage>
</organism>
<evidence type="ECO:0000313" key="2">
    <source>
        <dbReference type="Proteomes" id="UP000053766"/>
    </source>
</evidence>
<dbReference type="Proteomes" id="UP000053766">
    <property type="component" value="Unassembled WGS sequence"/>
</dbReference>
<keyword evidence="2" id="KW-1185">Reference proteome</keyword>
<protein>
    <submittedName>
        <fullName evidence="1">Uncharacterized protein</fullName>
    </submittedName>
</protein>
<dbReference type="OrthoDB" id="1272441at2759"/>
<dbReference type="EMBL" id="KN716543">
    <property type="protein sequence ID" value="KJH43597.1"/>
    <property type="molecule type" value="Genomic_DNA"/>
</dbReference>
<proteinExistence type="predicted"/>
<name>A0A0D8XIL6_DICVI</name>
<reference evidence="2" key="2">
    <citation type="journal article" date="2016" name="Sci. Rep.">
        <title>Dictyocaulus viviparus genome, variome and transcriptome elucidate lungworm biology and support future intervention.</title>
        <authorList>
            <person name="McNulty S.N."/>
            <person name="Strube C."/>
            <person name="Rosa B.A."/>
            <person name="Martin J.C."/>
            <person name="Tyagi R."/>
            <person name="Choi Y.J."/>
            <person name="Wang Q."/>
            <person name="Hallsworth Pepin K."/>
            <person name="Zhang X."/>
            <person name="Ozersky P."/>
            <person name="Wilson R.K."/>
            <person name="Sternberg P.W."/>
            <person name="Gasser R.B."/>
            <person name="Mitreva M."/>
        </authorList>
    </citation>
    <scope>NUCLEOTIDE SEQUENCE [LARGE SCALE GENOMIC DNA]</scope>
    <source>
        <strain evidence="2">HannoverDv2000</strain>
    </source>
</reference>
<dbReference type="STRING" id="29172.A0A0D8XIL6"/>
<gene>
    <name evidence="1" type="ORF">DICVIV_10374</name>
</gene>
<evidence type="ECO:0000313" key="1">
    <source>
        <dbReference type="EMBL" id="KJH43597.1"/>
    </source>
</evidence>
<dbReference type="AlphaFoldDB" id="A0A0D8XIL6"/>
<accession>A0A0D8XIL6</accession>
<reference evidence="1 2" key="1">
    <citation type="submission" date="2013-11" db="EMBL/GenBank/DDBJ databases">
        <title>Draft genome of the bovine lungworm Dictyocaulus viviparus.</title>
        <authorList>
            <person name="Mitreva M."/>
        </authorList>
    </citation>
    <scope>NUCLEOTIDE SEQUENCE [LARGE SCALE GENOMIC DNA]</scope>
    <source>
        <strain evidence="1 2">HannoverDv2000</strain>
    </source>
</reference>